<evidence type="ECO:0000256" key="4">
    <source>
        <dbReference type="ARBA" id="ARBA00022475"/>
    </source>
</evidence>
<dbReference type="InterPro" id="IPR038770">
    <property type="entry name" value="Na+/solute_symporter_sf"/>
</dbReference>
<evidence type="ECO:0000313" key="9">
    <source>
        <dbReference type="EMBL" id="PLC50118.1"/>
    </source>
</evidence>
<feature type="transmembrane region" description="Helical" evidence="8">
    <location>
        <begin position="6"/>
        <end position="22"/>
    </location>
</feature>
<dbReference type="InterPro" id="IPR004776">
    <property type="entry name" value="Mem_transp_PIN-like"/>
</dbReference>
<gene>
    <name evidence="9" type="ORF">CR159_08920</name>
</gene>
<feature type="transmembrane region" description="Helical" evidence="8">
    <location>
        <begin position="125"/>
        <end position="145"/>
    </location>
</feature>
<feature type="transmembrane region" description="Helical" evidence="8">
    <location>
        <begin position="227"/>
        <end position="250"/>
    </location>
</feature>
<feature type="transmembrane region" description="Helical" evidence="8">
    <location>
        <begin position="95"/>
        <end position="119"/>
    </location>
</feature>
<evidence type="ECO:0000256" key="5">
    <source>
        <dbReference type="ARBA" id="ARBA00022692"/>
    </source>
</evidence>
<evidence type="ECO:0000313" key="10">
    <source>
        <dbReference type="Proteomes" id="UP000234190"/>
    </source>
</evidence>
<protein>
    <submittedName>
        <fullName evidence="9">Transporter</fullName>
    </submittedName>
</protein>
<feature type="transmembrane region" description="Helical" evidence="8">
    <location>
        <begin position="256"/>
        <end position="276"/>
    </location>
</feature>
<comment type="subcellular location">
    <subcellularLocation>
        <location evidence="1">Cell membrane</location>
        <topology evidence="1">Multi-pass membrane protein</topology>
    </subcellularLocation>
</comment>
<keyword evidence="6 8" id="KW-1133">Transmembrane helix</keyword>
<organism evidence="9 10">
    <name type="scientific">Pollutimonas subterranea</name>
    <dbReference type="NCBI Taxonomy" id="2045210"/>
    <lineage>
        <taxon>Bacteria</taxon>
        <taxon>Pseudomonadati</taxon>
        <taxon>Pseudomonadota</taxon>
        <taxon>Betaproteobacteria</taxon>
        <taxon>Burkholderiales</taxon>
        <taxon>Alcaligenaceae</taxon>
        <taxon>Pollutimonas</taxon>
    </lineage>
</organism>
<dbReference type="OrthoDB" id="3435874at2"/>
<evidence type="ECO:0000256" key="1">
    <source>
        <dbReference type="ARBA" id="ARBA00004651"/>
    </source>
</evidence>
<dbReference type="PANTHER" id="PTHR36838">
    <property type="entry name" value="AUXIN EFFLUX CARRIER FAMILY PROTEIN"/>
    <property type="match status" value="1"/>
</dbReference>
<evidence type="ECO:0000256" key="6">
    <source>
        <dbReference type="ARBA" id="ARBA00022989"/>
    </source>
</evidence>
<dbReference type="AlphaFoldDB" id="A0A2N4U519"/>
<keyword evidence="3" id="KW-0813">Transport</keyword>
<proteinExistence type="inferred from homology"/>
<dbReference type="GO" id="GO:0005886">
    <property type="term" value="C:plasma membrane"/>
    <property type="evidence" value="ECO:0007669"/>
    <property type="project" value="UniProtKB-SubCell"/>
</dbReference>
<evidence type="ECO:0000256" key="3">
    <source>
        <dbReference type="ARBA" id="ARBA00022448"/>
    </source>
</evidence>
<dbReference type="PANTHER" id="PTHR36838:SF3">
    <property type="entry name" value="TRANSPORTER AUXIN EFFLUX CARRIER EC FAMILY"/>
    <property type="match status" value="1"/>
</dbReference>
<feature type="transmembrane region" description="Helical" evidence="8">
    <location>
        <begin position="65"/>
        <end position="83"/>
    </location>
</feature>
<keyword evidence="7 8" id="KW-0472">Membrane</keyword>
<name>A0A2N4U519_9BURK</name>
<evidence type="ECO:0000256" key="8">
    <source>
        <dbReference type="SAM" id="Phobius"/>
    </source>
</evidence>
<keyword evidence="10" id="KW-1185">Reference proteome</keyword>
<keyword evidence="5 8" id="KW-0812">Transmembrane</keyword>
<dbReference type="RefSeq" id="WP_102073666.1">
    <property type="nucleotide sequence ID" value="NZ_PDNW01000006.1"/>
</dbReference>
<feature type="transmembrane region" description="Helical" evidence="8">
    <location>
        <begin position="192"/>
        <end position="215"/>
    </location>
</feature>
<evidence type="ECO:0000256" key="7">
    <source>
        <dbReference type="ARBA" id="ARBA00023136"/>
    </source>
</evidence>
<dbReference type="Gene3D" id="1.20.1530.20">
    <property type="match status" value="1"/>
</dbReference>
<dbReference type="Pfam" id="PF03547">
    <property type="entry name" value="Mem_trans"/>
    <property type="match status" value="1"/>
</dbReference>
<sequence length="314" mass="33194">MSVIINAVFPLFALILVGYISGRKRLLGAGAVDSLNKFVVWMALPALLFQAMAQITWEQVNQPGYVAASFLAIAFVFATSYALDRRRRGRLADASIEGLAASYSNSGFMGIPLCLMVFGPDSLPPVIIAILLTACALFAFSIVLIEVDLVGPGSVRVTTRKVAMSLLRNPLVAAPVLGAIVAALQIPLPYAVLQFTGLLGAAASPCALVTIGLFLAQGKLTLHLTPVWRIVALKLFLHPLIAFVLVRWVFDMPPLWASTAILLAALPVGTGPFMLAKLYEREPETASGAILISTVLSVATVSVMVALLGPGSTP</sequence>
<dbReference type="GO" id="GO:0055085">
    <property type="term" value="P:transmembrane transport"/>
    <property type="evidence" value="ECO:0007669"/>
    <property type="project" value="InterPro"/>
</dbReference>
<feature type="transmembrane region" description="Helical" evidence="8">
    <location>
        <begin position="34"/>
        <end position="53"/>
    </location>
</feature>
<dbReference type="Proteomes" id="UP000234190">
    <property type="component" value="Unassembled WGS sequence"/>
</dbReference>
<evidence type="ECO:0000256" key="2">
    <source>
        <dbReference type="ARBA" id="ARBA00010145"/>
    </source>
</evidence>
<dbReference type="EMBL" id="PDNW01000006">
    <property type="protein sequence ID" value="PLC50118.1"/>
    <property type="molecule type" value="Genomic_DNA"/>
</dbReference>
<accession>A0A2N4U519</accession>
<keyword evidence="4" id="KW-1003">Cell membrane</keyword>
<comment type="caution">
    <text evidence="9">The sequence shown here is derived from an EMBL/GenBank/DDBJ whole genome shotgun (WGS) entry which is preliminary data.</text>
</comment>
<reference evidence="9 10" key="1">
    <citation type="submission" date="2017-10" db="EMBL/GenBank/DDBJ databases">
        <title>Two draft genome sequences of Pusillimonas sp. strains isolated from a nitrate- and radionuclide-contaminated groundwater in Russia.</title>
        <authorList>
            <person name="Grouzdev D.S."/>
            <person name="Tourova T.P."/>
            <person name="Goeva M.A."/>
            <person name="Babich T.L."/>
            <person name="Sokolova D.S."/>
            <person name="Abdullin R."/>
            <person name="Poltaraus A.B."/>
            <person name="Toshchakov S.V."/>
            <person name="Nazina T.N."/>
        </authorList>
    </citation>
    <scope>NUCLEOTIDE SEQUENCE [LARGE SCALE GENOMIC DNA]</scope>
    <source>
        <strain evidence="9 10">JR1/69-3-13</strain>
    </source>
</reference>
<feature type="transmembrane region" description="Helical" evidence="8">
    <location>
        <begin position="166"/>
        <end position="186"/>
    </location>
</feature>
<feature type="transmembrane region" description="Helical" evidence="8">
    <location>
        <begin position="288"/>
        <end position="308"/>
    </location>
</feature>
<comment type="similarity">
    <text evidence="2">Belongs to the auxin efflux carrier (TC 2.A.69) family.</text>
</comment>